<dbReference type="EMBL" id="ODYU01007722">
    <property type="protein sequence ID" value="SOQ50754.1"/>
    <property type="molecule type" value="Genomic_DNA"/>
</dbReference>
<gene>
    <name evidence="1" type="ORF">SFRICE_033825</name>
</gene>
<name>A0A2H1WE43_SPOFR</name>
<dbReference type="AlphaFoldDB" id="A0A2H1WE43"/>
<proteinExistence type="predicted"/>
<evidence type="ECO:0000313" key="1">
    <source>
        <dbReference type="EMBL" id="SOQ50754.1"/>
    </source>
</evidence>
<reference evidence="1" key="1">
    <citation type="submission" date="2016-07" db="EMBL/GenBank/DDBJ databases">
        <authorList>
            <person name="Bretaudeau A."/>
        </authorList>
    </citation>
    <scope>NUCLEOTIDE SEQUENCE</scope>
    <source>
        <strain evidence="1">Rice</strain>
        <tissue evidence="1">Whole body</tissue>
    </source>
</reference>
<sequence>MLYTMRIIFMRGENHSTVSPALGSVGLLLTKNHPVPTPAFRAGAPVNSLGSPQFRLGVIVLVYATSFESDLEANAKRCGDTRVHRDAVQ</sequence>
<protein>
    <submittedName>
        <fullName evidence="1">SFRICE_033825</fullName>
    </submittedName>
</protein>
<organism evidence="1">
    <name type="scientific">Spodoptera frugiperda</name>
    <name type="common">Fall armyworm</name>
    <dbReference type="NCBI Taxonomy" id="7108"/>
    <lineage>
        <taxon>Eukaryota</taxon>
        <taxon>Metazoa</taxon>
        <taxon>Ecdysozoa</taxon>
        <taxon>Arthropoda</taxon>
        <taxon>Hexapoda</taxon>
        <taxon>Insecta</taxon>
        <taxon>Pterygota</taxon>
        <taxon>Neoptera</taxon>
        <taxon>Endopterygota</taxon>
        <taxon>Lepidoptera</taxon>
        <taxon>Glossata</taxon>
        <taxon>Ditrysia</taxon>
        <taxon>Noctuoidea</taxon>
        <taxon>Noctuidae</taxon>
        <taxon>Amphipyrinae</taxon>
        <taxon>Spodoptera</taxon>
    </lineage>
</organism>
<accession>A0A2H1WE43</accession>